<dbReference type="EMBL" id="FNTB01000001">
    <property type="protein sequence ID" value="SEC75045.1"/>
    <property type="molecule type" value="Genomic_DNA"/>
</dbReference>
<protein>
    <submittedName>
        <fullName evidence="1">Uncharacterized protein</fullName>
    </submittedName>
</protein>
<gene>
    <name evidence="1" type="ORF">SAMN05192540_3989</name>
</gene>
<dbReference type="RefSeq" id="WP_139254441.1">
    <property type="nucleotide sequence ID" value="NZ_FNTB01000001.1"/>
</dbReference>
<sequence>MREIIFLIVLLSQVTMYSQKTELQVLMSNVFEESIVQRDSFIVVSESIEYSIGEFKLHNIQRRDLKSEYPDFPFDLITTNWKNIPKTNWNFLNDKKIKVFKKNEIRTWELGDKNLPYYQFSTPIFSSDRVYCVIKVFTNGAKSADNRNYVFRKTNDKWKEIFNYETQKIVVEIVD</sequence>
<evidence type="ECO:0000313" key="1">
    <source>
        <dbReference type="EMBL" id="SEC75045.1"/>
    </source>
</evidence>
<dbReference type="AlphaFoldDB" id="A0A1H4V285"/>
<dbReference type="OrthoDB" id="1439633at2"/>
<name>A0A1H4V285_9FLAO</name>
<evidence type="ECO:0000313" key="2">
    <source>
        <dbReference type="Proteomes" id="UP000183038"/>
    </source>
</evidence>
<accession>A0A1H4V285</accession>
<reference evidence="1 2" key="1">
    <citation type="submission" date="2016-10" db="EMBL/GenBank/DDBJ databases">
        <authorList>
            <person name="de Groot N.N."/>
        </authorList>
    </citation>
    <scope>NUCLEOTIDE SEQUENCE [LARGE SCALE GENOMIC DNA]</scope>
    <source>
        <strain evidence="1 2">MAR_2009_71</strain>
    </source>
</reference>
<organism evidence="1 2">
    <name type="scientific">Maribacter dokdonensis</name>
    <dbReference type="NCBI Taxonomy" id="320912"/>
    <lineage>
        <taxon>Bacteria</taxon>
        <taxon>Pseudomonadati</taxon>
        <taxon>Bacteroidota</taxon>
        <taxon>Flavobacteriia</taxon>
        <taxon>Flavobacteriales</taxon>
        <taxon>Flavobacteriaceae</taxon>
        <taxon>Maribacter</taxon>
    </lineage>
</organism>
<dbReference type="Proteomes" id="UP000183038">
    <property type="component" value="Unassembled WGS sequence"/>
</dbReference>
<proteinExistence type="predicted"/>